<evidence type="ECO:0000256" key="2">
    <source>
        <dbReference type="SAM" id="SignalP"/>
    </source>
</evidence>
<feature type="region of interest" description="Disordered" evidence="1">
    <location>
        <begin position="433"/>
        <end position="460"/>
    </location>
</feature>
<protein>
    <recommendedName>
        <fullName evidence="5">Secreted protein</fullName>
    </recommendedName>
</protein>
<keyword evidence="2" id="KW-0732">Signal</keyword>
<dbReference type="Proteomes" id="UP000238348">
    <property type="component" value="Chromosome"/>
</dbReference>
<accession>A0A2L0EPY8</accession>
<evidence type="ECO:0000313" key="3">
    <source>
        <dbReference type="EMBL" id="AUX41368.1"/>
    </source>
</evidence>
<dbReference type="EMBL" id="CP012673">
    <property type="protein sequence ID" value="AUX41368.1"/>
    <property type="molecule type" value="Genomic_DNA"/>
</dbReference>
<dbReference type="OrthoDB" id="5509722at2"/>
<dbReference type="AlphaFoldDB" id="A0A2L0EPY8"/>
<dbReference type="Pfam" id="PF11617">
    <property type="entry name" value="Cu-binding_MopE"/>
    <property type="match status" value="2"/>
</dbReference>
<organism evidence="3 4">
    <name type="scientific">Sorangium cellulosum</name>
    <name type="common">Polyangium cellulosum</name>
    <dbReference type="NCBI Taxonomy" id="56"/>
    <lineage>
        <taxon>Bacteria</taxon>
        <taxon>Pseudomonadati</taxon>
        <taxon>Myxococcota</taxon>
        <taxon>Polyangia</taxon>
        <taxon>Polyangiales</taxon>
        <taxon>Polyangiaceae</taxon>
        <taxon>Sorangium</taxon>
    </lineage>
</organism>
<feature type="chain" id="PRO_5014985743" description="Secreted protein" evidence="2">
    <location>
        <begin position="37"/>
        <end position="688"/>
    </location>
</feature>
<dbReference type="RefSeq" id="WP_104979545.1">
    <property type="nucleotide sequence ID" value="NZ_CP012673.1"/>
</dbReference>
<evidence type="ECO:0000256" key="1">
    <source>
        <dbReference type="SAM" id="MobiDB-lite"/>
    </source>
</evidence>
<dbReference type="InterPro" id="IPR021655">
    <property type="entry name" value="Put_metal-bd"/>
</dbReference>
<proteinExistence type="predicted"/>
<name>A0A2L0EPY8_SORCE</name>
<feature type="signal peptide" evidence="2">
    <location>
        <begin position="1"/>
        <end position="36"/>
    </location>
</feature>
<gene>
    <name evidence="3" type="ORF">SOCE26_027790</name>
</gene>
<sequence>MPTRICAVRRRPPPWTGGLVALAGLALASGVIPSCAGDEPPSDAHGGGGESVADCPTDCSTDPRAPLCDRATGRCVACLPGAGACPAGHTCAPDMMACVPGCESQSDCPAPLVCDPAKRACVGCVTDTDCLDGTVCTSEGECVQGCSAARPCPGGAACCEGLCRDLQTDALSCGVCGRACPVLPHGESACVSGACLLGACESGFIDCNKDPADGCEHDVAERGPCSCTPGETRACYQGPPGTEGVSPCAPGVSTCRPSGLAWGPCLGQVLPERDACADGIDDDCDGTVDNAPDQDEDGWTICEGDCCDARSDGCPTPALVNPGAFEVPGNGVDDDCDGAADNTSTCDDGLASNSSAARDYARAIDLCATTTASPPSPAQRTWGVISASFHRADGSGAPAADQRSIRRGFGSGISPLRGARLAALSTGAAAAQAAPNNTSPSFAAFQGGRDMGTSSGVPEDWLDANGGDFPNAPGCLEPLDGATAHDPVMLRLRVRVPTNASSFSVSAFFLASEYPEWVCSRYNDFFLTLLDSAFEPVPGEPPNPADKNLAFYDPPPDGGPVYPVGVNLAFGNTGLFTQCVNGQTGCGGGAVRGVTNTCTGIEQLLGTGFDIVRPPAQFDGEPGWCGASERAGGGTGWLVMNGNVTPGETMELRFVLWDTGDAWNDSVVLLDNFQWSTFASTPGTHTEL</sequence>
<reference evidence="3 4" key="1">
    <citation type="submission" date="2015-09" db="EMBL/GenBank/DDBJ databases">
        <title>Sorangium comparison.</title>
        <authorList>
            <person name="Zaburannyi N."/>
            <person name="Bunk B."/>
            <person name="Overmann J."/>
            <person name="Mueller R."/>
        </authorList>
    </citation>
    <scope>NUCLEOTIDE SEQUENCE [LARGE SCALE GENOMIC DNA]</scope>
    <source>
        <strain evidence="3 4">So ce26</strain>
    </source>
</reference>
<evidence type="ECO:0008006" key="5">
    <source>
        <dbReference type="Google" id="ProtNLM"/>
    </source>
</evidence>
<evidence type="ECO:0000313" key="4">
    <source>
        <dbReference type="Proteomes" id="UP000238348"/>
    </source>
</evidence>